<dbReference type="Proteomes" id="UP001477672">
    <property type="component" value="Unassembled WGS sequence"/>
</dbReference>
<accession>A0ABV1GGP6</accession>
<protein>
    <submittedName>
        <fullName evidence="1">Uncharacterized protein</fullName>
    </submittedName>
</protein>
<evidence type="ECO:0000313" key="1">
    <source>
        <dbReference type="EMBL" id="MEQ2520983.1"/>
    </source>
</evidence>
<gene>
    <name evidence="1" type="ORF">WMO24_11165</name>
</gene>
<dbReference type="RefSeq" id="WP_349216522.1">
    <property type="nucleotide sequence ID" value="NZ_JBBMFA010000100.1"/>
</dbReference>
<comment type="caution">
    <text evidence="1">The sequence shown here is derived from an EMBL/GenBank/DDBJ whole genome shotgun (WGS) entry which is preliminary data.</text>
</comment>
<proteinExistence type="predicted"/>
<dbReference type="EMBL" id="JBBMFA010000100">
    <property type="protein sequence ID" value="MEQ2520983.1"/>
    <property type="molecule type" value="Genomic_DNA"/>
</dbReference>
<name>A0ABV1GGP6_9FIRM</name>
<keyword evidence="2" id="KW-1185">Reference proteome</keyword>
<evidence type="ECO:0000313" key="2">
    <source>
        <dbReference type="Proteomes" id="UP001477672"/>
    </source>
</evidence>
<organism evidence="1 2">
    <name type="scientific">Ruthenibacterium intestinale</name>
    <dbReference type="NCBI Taxonomy" id="3133163"/>
    <lineage>
        <taxon>Bacteria</taxon>
        <taxon>Bacillati</taxon>
        <taxon>Bacillota</taxon>
        <taxon>Clostridia</taxon>
        <taxon>Eubacteriales</taxon>
        <taxon>Oscillospiraceae</taxon>
        <taxon>Ruthenibacterium</taxon>
    </lineage>
</organism>
<reference evidence="1 2" key="1">
    <citation type="submission" date="2024-03" db="EMBL/GenBank/DDBJ databases">
        <title>Human intestinal bacterial collection.</title>
        <authorList>
            <person name="Pauvert C."/>
            <person name="Hitch T.C.A."/>
            <person name="Clavel T."/>
        </authorList>
    </citation>
    <scope>NUCLEOTIDE SEQUENCE [LARGE SCALE GENOMIC DNA]</scope>
    <source>
        <strain evidence="1 2">CLA-JM-H11</strain>
    </source>
</reference>
<sequence length="40" mass="4277">MLFVTTFVEDEKGGGLTNVKPPLRNLCAKTALADAAVRND</sequence>